<feature type="region of interest" description="Disordered" evidence="1">
    <location>
        <begin position="47"/>
        <end position="68"/>
    </location>
</feature>
<evidence type="ECO:0000313" key="3">
    <source>
        <dbReference type="Proteomes" id="UP000192758"/>
    </source>
</evidence>
<feature type="compositionally biased region" description="Basic and acidic residues" evidence="1">
    <location>
        <begin position="198"/>
        <end position="208"/>
    </location>
</feature>
<dbReference type="AlphaFoldDB" id="A0A1W0E6D7"/>
<keyword evidence="3" id="KW-1185">Reference proteome</keyword>
<name>A0A1W0E6D7_9MICR</name>
<feature type="compositionally biased region" description="Basic residues" evidence="1">
    <location>
        <begin position="184"/>
        <end position="197"/>
    </location>
</feature>
<feature type="compositionally biased region" description="Basic and acidic residues" evidence="1">
    <location>
        <begin position="173"/>
        <end position="183"/>
    </location>
</feature>
<dbReference type="VEuPathDB" id="MicrosporidiaDB:EHP00_1280"/>
<dbReference type="Proteomes" id="UP000192758">
    <property type="component" value="Unassembled WGS sequence"/>
</dbReference>
<proteinExistence type="predicted"/>
<feature type="compositionally biased region" description="Basic residues" evidence="1">
    <location>
        <begin position="230"/>
        <end position="244"/>
    </location>
</feature>
<evidence type="ECO:0000313" key="2">
    <source>
        <dbReference type="EMBL" id="OQS54776.1"/>
    </source>
</evidence>
<feature type="region of interest" description="Disordered" evidence="1">
    <location>
        <begin position="173"/>
        <end position="244"/>
    </location>
</feature>
<protein>
    <submittedName>
        <fullName evidence="2">Uncharacterized protein</fullName>
    </submittedName>
</protein>
<accession>A0A1W0E6D7</accession>
<organism evidence="2 3">
    <name type="scientific">Ecytonucleospora hepatopenaei</name>
    <dbReference type="NCBI Taxonomy" id="646526"/>
    <lineage>
        <taxon>Eukaryota</taxon>
        <taxon>Fungi</taxon>
        <taxon>Fungi incertae sedis</taxon>
        <taxon>Microsporidia</taxon>
        <taxon>Enterocytozoonidae</taxon>
        <taxon>Ecytonucleospora</taxon>
    </lineage>
</organism>
<evidence type="ECO:0000256" key="1">
    <source>
        <dbReference type="SAM" id="MobiDB-lite"/>
    </source>
</evidence>
<reference evidence="2 3" key="1">
    <citation type="journal article" date="2017" name="Environ. Microbiol.">
        <title>Decay of the glycolytic pathway and adaptation to intranuclear parasitism within Enterocytozoonidae microsporidia.</title>
        <authorList>
            <person name="Wiredu Boakye D."/>
            <person name="Jaroenlak P."/>
            <person name="Prachumwat A."/>
            <person name="Williams T.A."/>
            <person name="Bateman K.S."/>
            <person name="Itsathitphaisarn O."/>
            <person name="Sritunyalucksana K."/>
            <person name="Paszkiewicz K.H."/>
            <person name="Moore K.A."/>
            <person name="Stentiford G.D."/>
            <person name="Williams B.A."/>
        </authorList>
    </citation>
    <scope>NUCLEOTIDE SEQUENCE [LARGE SCALE GENOMIC DNA]</scope>
    <source>
        <strain evidence="2 3">TH1</strain>
    </source>
</reference>
<gene>
    <name evidence="2" type="ORF">EHP00_1280</name>
</gene>
<dbReference type="EMBL" id="MNPJ01000017">
    <property type="protein sequence ID" value="OQS54776.1"/>
    <property type="molecule type" value="Genomic_DNA"/>
</dbReference>
<sequence length="244" mass="28743">MILIPSILSVIKCAFSNLGENMGSVAEKLEAVNDAYNFLNDIITEEDENKDNTGNAAESNPDDKPKKAPYSELKDLSAYLFDSCFHNCMGVKNPNLNSEEQEELMCTYNPEKPIVSVASNLLKFFKKVVKVRRKGRKYEFKEFAEEFAQEKFSGINAEELKEGLEFLKSLKEAKEEEEREKAREKHKKRKRVFRKGHDKYTLYSEKEEKRKRKKEEKIKRKKEEDERKADKKKRRNRRKNNKTE</sequence>
<comment type="caution">
    <text evidence="2">The sequence shown here is derived from an EMBL/GenBank/DDBJ whole genome shotgun (WGS) entry which is preliminary data.</text>
</comment>
<feature type="compositionally biased region" description="Basic and acidic residues" evidence="1">
    <location>
        <begin position="215"/>
        <end position="229"/>
    </location>
</feature>